<dbReference type="EMBL" id="JARQZJ010000040">
    <property type="protein sequence ID" value="KAK9877255.1"/>
    <property type="molecule type" value="Genomic_DNA"/>
</dbReference>
<name>A0AAW1U451_9CUCU</name>
<comment type="caution">
    <text evidence="1">The sequence shown here is derived from an EMBL/GenBank/DDBJ whole genome shotgun (WGS) entry which is preliminary data.</text>
</comment>
<keyword evidence="2" id="KW-1185">Reference proteome</keyword>
<evidence type="ECO:0000313" key="1">
    <source>
        <dbReference type="EMBL" id="KAK9877255.1"/>
    </source>
</evidence>
<reference evidence="1 2" key="1">
    <citation type="submission" date="2023-03" db="EMBL/GenBank/DDBJ databases">
        <title>Genome insight into feeding habits of ladybird beetles.</title>
        <authorList>
            <person name="Li H.-S."/>
            <person name="Huang Y.-H."/>
            <person name="Pang H."/>
        </authorList>
    </citation>
    <scope>NUCLEOTIDE SEQUENCE [LARGE SCALE GENOMIC DNA]</scope>
    <source>
        <strain evidence="1">SYSU_2023b</strain>
        <tissue evidence="1">Whole body</tissue>
    </source>
</reference>
<dbReference type="PROSITE" id="PS01189">
    <property type="entry name" value="RIBOSOMAL_S12E"/>
    <property type="match status" value="1"/>
</dbReference>
<evidence type="ECO:0000313" key="2">
    <source>
        <dbReference type="Proteomes" id="UP001431783"/>
    </source>
</evidence>
<dbReference type="InterPro" id="IPR029064">
    <property type="entry name" value="Ribosomal_eL30-like_sf"/>
</dbReference>
<sequence length="107" mass="12025">MKRYPRRLSSLTRGLHNSFHPEHSVVLNNSRHIFEEQSFLLCCLHDLEKVIKIPDAEIDDTPAFPVSGGSMDVNQALQEVLKKALVADGVVHGLHQATKALDKSQLW</sequence>
<accession>A0AAW1U451</accession>
<dbReference type="SUPFAM" id="SSF55315">
    <property type="entry name" value="L30e-like"/>
    <property type="match status" value="1"/>
</dbReference>
<protein>
    <submittedName>
        <fullName evidence="1">Uncharacterized protein</fullName>
    </submittedName>
</protein>
<dbReference type="Gene3D" id="3.30.1330.30">
    <property type="match status" value="1"/>
</dbReference>
<dbReference type="AlphaFoldDB" id="A0AAW1U451"/>
<dbReference type="InterPro" id="IPR047860">
    <property type="entry name" value="Ribosomal_eS12_CS"/>
</dbReference>
<proteinExistence type="predicted"/>
<organism evidence="1 2">
    <name type="scientific">Henosepilachna vigintioctopunctata</name>
    <dbReference type="NCBI Taxonomy" id="420089"/>
    <lineage>
        <taxon>Eukaryota</taxon>
        <taxon>Metazoa</taxon>
        <taxon>Ecdysozoa</taxon>
        <taxon>Arthropoda</taxon>
        <taxon>Hexapoda</taxon>
        <taxon>Insecta</taxon>
        <taxon>Pterygota</taxon>
        <taxon>Neoptera</taxon>
        <taxon>Endopterygota</taxon>
        <taxon>Coleoptera</taxon>
        <taxon>Polyphaga</taxon>
        <taxon>Cucujiformia</taxon>
        <taxon>Coccinelloidea</taxon>
        <taxon>Coccinellidae</taxon>
        <taxon>Epilachninae</taxon>
        <taxon>Epilachnini</taxon>
        <taxon>Henosepilachna</taxon>
    </lineage>
</organism>
<gene>
    <name evidence="1" type="ORF">WA026_016998</name>
</gene>
<dbReference type="Proteomes" id="UP001431783">
    <property type="component" value="Unassembled WGS sequence"/>
</dbReference>